<proteinExistence type="predicted"/>
<protein>
    <submittedName>
        <fullName evidence="1">Uncharacterized protein</fullName>
    </submittedName>
</protein>
<gene>
    <name evidence="1" type="ORF">LOK49_LG03G01635</name>
</gene>
<keyword evidence="2" id="KW-1185">Reference proteome</keyword>
<dbReference type="Proteomes" id="UP001060215">
    <property type="component" value="Chromosome 6"/>
</dbReference>
<sequence>MPNSLADELSTITKSLKPQHKNPENNSNCNQHQTLESQPVGAPNRERGTNYKDHDLGDDCCDGERDEGVEEGFDGGGEFDGSTVEAVVGAVGDCANCAKREDGDEEGEDEEESQGLEIVIGDLCWVGCERRIRMCLGWD</sequence>
<organism evidence="1 2">
    <name type="scientific">Camellia lanceoleosa</name>
    <dbReference type="NCBI Taxonomy" id="1840588"/>
    <lineage>
        <taxon>Eukaryota</taxon>
        <taxon>Viridiplantae</taxon>
        <taxon>Streptophyta</taxon>
        <taxon>Embryophyta</taxon>
        <taxon>Tracheophyta</taxon>
        <taxon>Spermatophyta</taxon>
        <taxon>Magnoliopsida</taxon>
        <taxon>eudicotyledons</taxon>
        <taxon>Gunneridae</taxon>
        <taxon>Pentapetalae</taxon>
        <taxon>asterids</taxon>
        <taxon>Ericales</taxon>
        <taxon>Theaceae</taxon>
        <taxon>Camellia</taxon>
    </lineage>
</organism>
<accession>A0ACC0I8G0</accession>
<dbReference type="EMBL" id="CM045763">
    <property type="protein sequence ID" value="KAI8021974.1"/>
    <property type="molecule type" value="Genomic_DNA"/>
</dbReference>
<evidence type="ECO:0000313" key="1">
    <source>
        <dbReference type="EMBL" id="KAI8021974.1"/>
    </source>
</evidence>
<name>A0ACC0I8G0_9ERIC</name>
<reference evidence="1 2" key="1">
    <citation type="journal article" date="2022" name="Plant J.">
        <title>Chromosome-level genome of Camellia lanceoleosa provides a valuable resource for understanding genome evolution and self-incompatibility.</title>
        <authorList>
            <person name="Gong W."/>
            <person name="Xiao S."/>
            <person name="Wang L."/>
            <person name="Liao Z."/>
            <person name="Chang Y."/>
            <person name="Mo W."/>
            <person name="Hu G."/>
            <person name="Li W."/>
            <person name="Zhao G."/>
            <person name="Zhu H."/>
            <person name="Hu X."/>
            <person name="Ji K."/>
            <person name="Xiang X."/>
            <person name="Song Q."/>
            <person name="Yuan D."/>
            <person name="Jin S."/>
            <person name="Zhang L."/>
        </authorList>
    </citation>
    <scope>NUCLEOTIDE SEQUENCE [LARGE SCALE GENOMIC DNA]</scope>
    <source>
        <strain evidence="1">SQ_2022a</strain>
    </source>
</reference>
<evidence type="ECO:0000313" key="2">
    <source>
        <dbReference type="Proteomes" id="UP001060215"/>
    </source>
</evidence>
<comment type="caution">
    <text evidence="1">The sequence shown here is derived from an EMBL/GenBank/DDBJ whole genome shotgun (WGS) entry which is preliminary data.</text>
</comment>